<evidence type="ECO:0000256" key="4">
    <source>
        <dbReference type="ARBA" id="ARBA00023136"/>
    </source>
</evidence>
<comment type="caution">
    <text evidence="7">The sequence shown here is derived from an EMBL/GenBank/DDBJ whole genome shotgun (WGS) entry which is preliminary data.</text>
</comment>
<feature type="transmembrane region" description="Helical" evidence="5">
    <location>
        <begin position="416"/>
        <end position="435"/>
    </location>
</feature>
<comment type="subcellular location">
    <subcellularLocation>
        <location evidence="1">Membrane</location>
        <topology evidence="1">Multi-pass membrane protein</topology>
    </subcellularLocation>
</comment>
<dbReference type="Pfam" id="PF04932">
    <property type="entry name" value="Wzy_C"/>
    <property type="match status" value="1"/>
</dbReference>
<keyword evidence="4 5" id="KW-0472">Membrane</keyword>
<feature type="transmembrane region" description="Helical" evidence="5">
    <location>
        <begin position="179"/>
        <end position="201"/>
    </location>
</feature>
<feature type="transmembrane region" description="Helical" evidence="5">
    <location>
        <begin position="93"/>
        <end position="112"/>
    </location>
</feature>
<evidence type="ECO:0000256" key="3">
    <source>
        <dbReference type="ARBA" id="ARBA00022989"/>
    </source>
</evidence>
<dbReference type="GO" id="GO:0016020">
    <property type="term" value="C:membrane"/>
    <property type="evidence" value="ECO:0007669"/>
    <property type="project" value="UniProtKB-SubCell"/>
</dbReference>
<feature type="transmembrane region" description="Helical" evidence="5">
    <location>
        <begin position="213"/>
        <end position="231"/>
    </location>
</feature>
<feature type="transmembrane region" description="Helical" evidence="5">
    <location>
        <begin position="70"/>
        <end position="87"/>
    </location>
</feature>
<feature type="transmembrane region" description="Helical" evidence="5">
    <location>
        <begin position="441"/>
        <end position="460"/>
    </location>
</feature>
<feature type="transmembrane region" description="Helical" evidence="5">
    <location>
        <begin position="119"/>
        <end position="139"/>
    </location>
</feature>
<feature type="domain" description="O-antigen ligase-related" evidence="6">
    <location>
        <begin position="244"/>
        <end position="391"/>
    </location>
</feature>
<feature type="transmembrane region" description="Helical" evidence="5">
    <location>
        <begin position="37"/>
        <end position="58"/>
    </location>
</feature>
<feature type="transmembrane region" description="Helical" evidence="5">
    <location>
        <begin position="9"/>
        <end position="31"/>
    </location>
</feature>
<dbReference type="InterPro" id="IPR007016">
    <property type="entry name" value="O-antigen_ligase-rel_domated"/>
</dbReference>
<evidence type="ECO:0000313" key="7">
    <source>
        <dbReference type="EMBL" id="KKN31946.1"/>
    </source>
</evidence>
<dbReference type="PANTHER" id="PTHR37422">
    <property type="entry name" value="TEICHURONIC ACID BIOSYNTHESIS PROTEIN TUAE"/>
    <property type="match status" value="1"/>
</dbReference>
<dbReference type="EMBL" id="LAZR01002289">
    <property type="protein sequence ID" value="KKN31946.1"/>
    <property type="molecule type" value="Genomic_DNA"/>
</dbReference>
<keyword evidence="3 5" id="KW-1133">Transmembrane helix</keyword>
<evidence type="ECO:0000256" key="2">
    <source>
        <dbReference type="ARBA" id="ARBA00022692"/>
    </source>
</evidence>
<dbReference type="AlphaFoldDB" id="A0A0F9S4I0"/>
<accession>A0A0F9S4I0</accession>
<feature type="transmembrane region" description="Helical" evidence="5">
    <location>
        <begin position="260"/>
        <end position="275"/>
    </location>
</feature>
<gene>
    <name evidence="7" type="ORF">LCGC14_0818760</name>
</gene>
<dbReference type="InterPro" id="IPR051533">
    <property type="entry name" value="WaaL-like"/>
</dbReference>
<reference evidence="7" key="1">
    <citation type="journal article" date="2015" name="Nature">
        <title>Complex archaea that bridge the gap between prokaryotes and eukaryotes.</title>
        <authorList>
            <person name="Spang A."/>
            <person name="Saw J.H."/>
            <person name="Jorgensen S.L."/>
            <person name="Zaremba-Niedzwiedzka K."/>
            <person name="Martijn J."/>
            <person name="Lind A.E."/>
            <person name="van Eijk R."/>
            <person name="Schleper C."/>
            <person name="Guy L."/>
            <person name="Ettema T.J."/>
        </authorList>
    </citation>
    <scope>NUCLEOTIDE SEQUENCE</scope>
</reference>
<sequence>MKIKFNKNILLICFFFIVVFGTGIFLLRGFFSGYLTGIRGGLIFILLTAGVLLAVISLPPQLLKRHLPHIYFIAIVWGYFYQVILLYDAPLHASFFRCLFYILLIIGMVLFLSNKKIDLKYLLLFFGWLFFNLFSLLGKKVPDDVIMLYFVGVVLPGLFALVLHVYFKTEGTFELFTRAVSLGTIGILGGMLLIMFLATVLKWGDIALARNAANLNYGAGLLFLAWPFITWKLYSHSFLSRIFIILFITAVAFFSFSRTTFFLTIMLIIFTFFISQKTNKKIIVSFLLAFLLIAIFAPQSILSHWLARFNIKQWSEILHPERWKDIALTDRAKIWSFALNAFSQSPLIGHGLGSFSTLVSEKTAGVEEYSEAHSLTLTVMAERGVIGFVMITGMILYILFNLLLRWRVESGVRKEFFILALVSFFCFLAFAHTTGAEIMRSGTLFVDGTLSAYLMVYLVITMSWSQIREKSLQHGDK</sequence>
<feature type="transmembrane region" description="Helical" evidence="5">
    <location>
        <begin position="385"/>
        <end position="404"/>
    </location>
</feature>
<dbReference type="PANTHER" id="PTHR37422:SF13">
    <property type="entry name" value="LIPOPOLYSACCHARIDE BIOSYNTHESIS PROTEIN PA4999-RELATED"/>
    <property type="match status" value="1"/>
</dbReference>
<feature type="transmembrane region" description="Helical" evidence="5">
    <location>
        <begin position="282"/>
        <end position="302"/>
    </location>
</feature>
<evidence type="ECO:0000256" key="5">
    <source>
        <dbReference type="SAM" id="Phobius"/>
    </source>
</evidence>
<proteinExistence type="predicted"/>
<feature type="transmembrane region" description="Helical" evidence="5">
    <location>
        <begin position="238"/>
        <end position="254"/>
    </location>
</feature>
<evidence type="ECO:0000256" key="1">
    <source>
        <dbReference type="ARBA" id="ARBA00004141"/>
    </source>
</evidence>
<organism evidence="7">
    <name type="scientific">marine sediment metagenome</name>
    <dbReference type="NCBI Taxonomy" id="412755"/>
    <lineage>
        <taxon>unclassified sequences</taxon>
        <taxon>metagenomes</taxon>
        <taxon>ecological metagenomes</taxon>
    </lineage>
</organism>
<keyword evidence="2 5" id="KW-0812">Transmembrane</keyword>
<feature type="transmembrane region" description="Helical" evidence="5">
    <location>
        <begin position="145"/>
        <end position="167"/>
    </location>
</feature>
<protein>
    <recommendedName>
        <fullName evidence="6">O-antigen ligase-related domain-containing protein</fullName>
    </recommendedName>
</protein>
<evidence type="ECO:0000259" key="6">
    <source>
        <dbReference type="Pfam" id="PF04932"/>
    </source>
</evidence>
<name>A0A0F9S4I0_9ZZZZ</name>